<dbReference type="InterPro" id="IPR033782">
    <property type="entry name" value="DUF5301"/>
</dbReference>
<organism evidence="4 5">
    <name type="scientific">Heliobacterium modesticaldum (strain ATCC 51547 / Ice1)</name>
    <dbReference type="NCBI Taxonomy" id="498761"/>
    <lineage>
        <taxon>Bacteria</taxon>
        <taxon>Bacillati</taxon>
        <taxon>Bacillota</taxon>
        <taxon>Clostridia</taxon>
        <taxon>Eubacteriales</taxon>
        <taxon>Heliobacteriaceae</taxon>
        <taxon>Heliomicrobium</taxon>
    </lineage>
</organism>
<feature type="domain" description="DUF5301" evidence="3">
    <location>
        <begin position="319"/>
        <end position="416"/>
    </location>
</feature>
<protein>
    <submittedName>
        <fullName evidence="4">Peptidase m56, blar1 domain protein</fullName>
    </submittedName>
</protein>
<dbReference type="Gene3D" id="2.60.40.4250">
    <property type="match status" value="1"/>
</dbReference>
<dbReference type="Proteomes" id="UP000008550">
    <property type="component" value="Chromosome"/>
</dbReference>
<dbReference type="InterPro" id="IPR008756">
    <property type="entry name" value="Peptidase_M56"/>
</dbReference>
<dbReference type="Pfam" id="PF05569">
    <property type="entry name" value="Peptidase_M56"/>
    <property type="match status" value="1"/>
</dbReference>
<feature type="transmembrane region" description="Helical" evidence="1">
    <location>
        <begin position="119"/>
        <end position="141"/>
    </location>
</feature>
<feature type="transmembrane region" description="Helical" evidence="1">
    <location>
        <begin position="39"/>
        <end position="64"/>
    </location>
</feature>
<name>B0TCW5_HELMI</name>
<proteinExistence type="predicted"/>
<dbReference type="STRING" id="498761.HM1_2907"/>
<dbReference type="InterPro" id="IPR052173">
    <property type="entry name" value="Beta-lactam_resp_regulator"/>
</dbReference>
<sequence>MAEAFLKILNMSITATCVLFAILVLRLPLRRAPKRISYALWGVLLFRLVCPVSFSSFFSLFGLLGAPVTESGAMEYIANSNMPDAVQHIGSDTGYIAGEAANSAAVQSAGASSAGFMQTFLFCGAWVWIAGLALMLIYSVVSYLRLKNRLSTAVPLCGNVFETDEISSPFVCGFLKPRIYLPAGIDETERKYVLLHERAHILRKDHIAKPIAFLALSIHWFNPFMWLAFRLMSRDMEMSCDERAARGLDQDGKVRYGETLMRLAIKRPLPAGSPLAFGEGATKGRIEHMFRYKKPAFWIVCAAVIFAAVWAVLLMANPAQTIELPDTASVFTVEMEQFNDRLSVGRVGITGAEQIDTILSAMAGSKKTLRRSVNDRPMQDNYLVLRLIMENEMRTLCLYSEGGGEYIEEPYIGIYKTRGNSGKVLYQVYTDNMEKSSGNAINIRWNLPADVSHLLKDYAPVRDYAEDYVREQIKYYNSLGYNITDAKITAVTLMNTGTASLTKAVEMWRLEYRLLPDDAEKVVLAGGMKMEDGWLTEWGSTGQPLLVTVHDWDSKSEIRRRVGAFNTLGVQEEYQGDYTAAAMALYHDFISKTGVTWEYNPKSSVFPALPIRINIPFSNAHVSVDRGMLWLNDETKAPNYIDCGKETDYPAGKTILWSPSEGDVFDSSDVANGCILRFEITSSDGSVHKGTILVDQSKKAENGVWFYSVALAETDTGLVLANSSEYGGGCILKLPDES</sequence>
<keyword evidence="1" id="KW-0472">Membrane</keyword>
<reference evidence="4 5" key="1">
    <citation type="journal article" date="2008" name="J. Bacteriol.">
        <title>The genome of Heliobacterium modesticaldum, a phototrophic representative of the Firmicutes containing the simplest photosynthetic apparatus.</title>
        <authorList>
            <person name="Sattley W.M."/>
            <person name="Madigan M.T."/>
            <person name="Swingley W.D."/>
            <person name="Cheung P.C."/>
            <person name="Clocksin K.M."/>
            <person name="Conrad A.L."/>
            <person name="Dejesa L.C."/>
            <person name="Honchak B.M."/>
            <person name="Jung D.O."/>
            <person name="Karbach L.E."/>
            <person name="Kurdoglu A."/>
            <person name="Lahiri S."/>
            <person name="Mastrian S.D."/>
            <person name="Page L.E."/>
            <person name="Taylor H.L."/>
            <person name="Wang Z.T."/>
            <person name="Raymond J."/>
            <person name="Chen M."/>
            <person name="Blankenship R.E."/>
            <person name="Touchman J.W."/>
        </authorList>
    </citation>
    <scope>NUCLEOTIDE SEQUENCE [LARGE SCALE GENOMIC DNA]</scope>
    <source>
        <strain evidence="5">ATCC 51547 / Ice1</strain>
    </source>
</reference>
<keyword evidence="1" id="KW-0812">Transmembrane</keyword>
<dbReference type="PANTHER" id="PTHR34978">
    <property type="entry name" value="POSSIBLE SENSOR-TRANSDUCER PROTEIN BLAR"/>
    <property type="match status" value="1"/>
</dbReference>
<dbReference type="eggNOG" id="COG4219">
    <property type="taxonomic scope" value="Bacteria"/>
</dbReference>
<accession>B0TCW5</accession>
<dbReference type="RefSeq" id="WP_012283897.1">
    <property type="nucleotide sequence ID" value="NC_010337.2"/>
</dbReference>
<keyword evidence="5" id="KW-1185">Reference proteome</keyword>
<evidence type="ECO:0000259" key="2">
    <source>
        <dbReference type="Pfam" id="PF05569"/>
    </source>
</evidence>
<dbReference type="AlphaFoldDB" id="B0TCW5"/>
<dbReference type="Pfam" id="PF17225">
    <property type="entry name" value="DUF5301"/>
    <property type="match status" value="1"/>
</dbReference>
<dbReference type="PANTHER" id="PTHR34978:SF3">
    <property type="entry name" value="SLR0241 PROTEIN"/>
    <property type="match status" value="1"/>
</dbReference>
<evidence type="ECO:0000259" key="3">
    <source>
        <dbReference type="Pfam" id="PF17225"/>
    </source>
</evidence>
<dbReference type="KEGG" id="hmo:HM1_2907"/>
<dbReference type="HOGENOM" id="CLU_375874_0_0_9"/>
<dbReference type="EMBL" id="CP000930">
    <property type="protein sequence ID" value="ABZ85416.1"/>
    <property type="molecule type" value="Genomic_DNA"/>
</dbReference>
<evidence type="ECO:0000313" key="5">
    <source>
        <dbReference type="Proteomes" id="UP000008550"/>
    </source>
</evidence>
<evidence type="ECO:0000256" key="1">
    <source>
        <dbReference type="SAM" id="Phobius"/>
    </source>
</evidence>
<keyword evidence="1" id="KW-1133">Transmembrane helix</keyword>
<feature type="domain" description="Peptidase M56" evidence="2">
    <location>
        <begin position="7"/>
        <end position="287"/>
    </location>
</feature>
<dbReference type="CDD" id="cd07341">
    <property type="entry name" value="M56_BlaR1_MecR1_like"/>
    <property type="match status" value="1"/>
</dbReference>
<evidence type="ECO:0000313" key="4">
    <source>
        <dbReference type="EMBL" id="ABZ85416.1"/>
    </source>
</evidence>
<feature type="transmembrane region" description="Helical" evidence="1">
    <location>
        <begin position="6"/>
        <end position="27"/>
    </location>
</feature>
<feature type="transmembrane region" description="Helical" evidence="1">
    <location>
        <begin position="296"/>
        <end position="316"/>
    </location>
</feature>
<dbReference type="OrthoDB" id="9762883at2"/>
<gene>
    <name evidence="4" type="ORF">HM1_2907</name>
</gene>